<evidence type="ECO:0000313" key="2">
    <source>
        <dbReference type="EMBL" id="MBA9003039.1"/>
    </source>
</evidence>
<dbReference type="InterPro" id="IPR010359">
    <property type="entry name" value="IrrE_HExxH"/>
</dbReference>
<accession>A0A7W3MW75</accession>
<evidence type="ECO:0000313" key="3">
    <source>
        <dbReference type="Proteomes" id="UP000539313"/>
    </source>
</evidence>
<keyword evidence="3" id="KW-1185">Reference proteome</keyword>
<dbReference type="AlphaFoldDB" id="A0A7W3MW75"/>
<organism evidence="2 3">
    <name type="scientific">Thermomonospora cellulosilytica</name>
    <dbReference type="NCBI Taxonomy" id="1411118"/>
    <lineage>
        <taxon>Bacteria</taxon>
        <taxon>Bacillati</taxon>
        <taxon>Actinomycetota</taxon>
        <taxon>Actinomycetes</taxon>
        <taxon>Streptosporangiales</taxon>
        <taxon>Thermomonosporaceae</taxon>
        <taxon>Thermomonospora</taxon>
    </lineage>
</organism>
<dbReference type="Proteomes" id="UP000539313">
    <property type="component" value="Unassembled WGS sequence"/>
</dbReference>
<dbReference type="EMBL" id="JACJII010000001">
    <property type="protein sequence ID" value="MBA9003039.1"/>
    <property type="molecule type" value="Genomic_DNA"/>
</dbReference>
<evidence type="ECO:0000259" key="1">
    <source>
        <dbReference type="Pfam" id="PF06114"/>
    </source>
</evidence>
<dbReference type="Pfam" id="PF06114">
    <property type="entry name" value="Peptidase_M78"/>
    <property type="match status" value="1"/>
</dbReference>
<comment type="caution">
    <text evidence="2">The sequence shown here is derived from an EMBL/GenBank/DDBJ whole genome shotgun (WGS) entry which is preliminary data.</text>
</comment>
<gene>
    <name evidence="2" type="ORF">HNR21_001921</name>
</gene>
<proteinExistence type="predicted"/>
<protein>
    <recommendedName>
        <fullName evidence="1">IrrE N-terminal-like domain-containing protein</fullName>
    </recommendedName>
</protein>
<sequence>MASADGADCLTSPPIIARIAEQILVRLGLKPPVDVDCAIENFADLVELSWPFDCDGVADLRGDRAKVFIKSDAPHRRKRFTKAHELGHVVIGWHVGTVGCHIDPLDNGDGGSLKRLQEQEANQFASHLLIPDSLIGPLGRGYVPVPEILETLEIAEVSAAAGIIALRRVLLPGYIFVVPGVDSWICSSGTQVHARNIAELKSAAVNHGVSCHQGRSIRWFQLAEAGHVELTHSDPSETRHILVSILQRLRPNEDCDSLVRSIYGVIGGLLSKYKVQDPAQVIGILRYRFASHDLYIDLARDPEFDVFLQRRAIEITESRKTG</sequence>
<feature type="domain" description="IrrE N-terminal-like" evidence="1">
    <location>
        <begin position="64"/>
        <end position="134"/>
    </location>
</feature>
<dbReference type="Gene3D" id="1.10.10.2910">
    <property type="match status" value="1"/>
</dbReference>
<name>A0A7W3MW75_9ACTN</name>
<dbReference type="RefSeq" id="WP_182704916.1">
    <property type="nucleotide sequence ID" value="NZ_JACJII010000001.1"/>
</dbReference>
<reference evidence="2 3" key="1">
    <citation type="submission" date="2020-08" db="EMBL/GenBank/DDBJ databases">
        <title>Sequencing the genomes of 1000 actinobacteria strains.</title>
        <authorList>
            <person name="Klenk H.-P."/>
        </authorList>
    </citation>
    <scope>NUCLEOTIDE SEQUENCE [LARGE SCALE GENOMIC DNA]</scope>
    <source>
        <strain evidence="2 3">DSM 45823</strain>
    </source>
</reference>